<evidence type="ECO:0000256" key="6">
    <source>
        <dbReference type="HAMAP-Rule" id="MF_00479"/>
    </source>
</evidence>
<evidence type="ECO:0000313" key="10">
    <source>
        <dbReference type="Proteomes" id="UP000260680"/>
    </source>
</evidence>
<dbReference type="InterPro" id="IPR010209">
    <property type="entry name" value="Ion_transpt_RnfG/RsxG"/>
</dbReference>
<dbReference type="Gene3D" id="3.90.1010.20">
    <property type="match status" value="1"/>
</dbReference>
<dbReference type="Pfam" id="PF04205">
    <property type="entry name" value="FMN_bind"/>
    <property type="match status" value="1"/>
</dbReference>
<dbReference type="GO" id="GO:0010181">
    <property type="term" value="F:FMN binding"/>
    <property type="evidence" value="ECO:0007669"/>
    <property type="project" value="InterPro"/>
</dbReference>
<dbReference type="OrthoDB" id="9794010at2"/>
<feature type="domain" description="FMN-binding" evidence="7">
    <location>
        <begin position="109"/>
        <end position="198"/>
    </location>
</feature>
<dbReference type="EMBL" id="BRPJ01000096">
    <property type="protein sequence ID" value="GLB32428.1"/>
    <property type="molecule type" value="Genomic_DNA"/>
</dbReference>
<sequence>MKSGGFMKDALILFVITLASGFLLGGAYQITKAPIEKATLAANIEAYKAVFPEAADFKSDDKMKAAIETCNTELLTQNFGNVGVNNALQAVDGSGTLLGYVITSHSDDSYGGTVELSVGIKADGSISGIEFLAISDTPGLGLKAKEPAFKDQYNGKSAESLTVTKSGNAGDAEINAISGATITSSATTNAVNAALYYVHHYMNQ</sequence>
<evidence type="ECO:0000313" key="9">
    <source>
        <dbReference type="EMBL" id="RFZ78126.1"/>
    </source>
</evidence>
<comment type="caution">
    <text evidence="9">The sequence shown here is derived from an EMBL/GenBank/DDBJ whole genome shotgun (WGS) entry which is preliminary data.</text>
</comment>
<dbReference type="InterPro" id="IPR007329">
    <property type="entry name" value="FMN-bd"/>
</dbReference>
<gene>
    <name evidence="6" type="primary">rnfG</name>
    <name evidence="8" type="synonym">nqrC</name>
    <name evidence="9" type="ORF">DS742_14655</name>
    <name evidence="8" type="ORF">LAD12857_43510</name>
</gene>
<evidence type="ECO:0000256" key="5">
    <source>
        <dbReference type="ARBA" id="ARBA00022982"/>
    </source>
</evidence>
<evidence type="ECO:0000256" key="2">
    <source>
        <dbReference type="ARBA" id="ARBA00022553"/>
    </source>
</evidence>
<comment type="similarity">
    <text evidence="6">Belongs to the RnfG family.</text>
</comment>
<evidence type="ECO:0000313" key="11">
    <source>
        <dbReference type="Proteomes" id="UP001419084"/>
    </source>
</evidence>
<reference evidence="9 10" key="1">
    <citation type="submission" date="2018-07" db="EMBL/GenBank/DDBJ databases">
        <title>New species, Clostridium PI-S10-A1B.</title>
        <authorList>
            <person name="Krishna G."/>
            <person name="Summeta K."/>
            <person name="Shikha S."/>
            <person name="Prabhu P.B."/>
            <person name="Suresh K."/>
        </authorList>
    </citation>
    <scope>NUCLEOTIDE SEQUENCE [LARGE SCALE GENOMIC DNA]</scope>
    <source>
        <strain evidence="9 10">PI-S10-A1B</strain>
    </source>
</reference>
<keyword evidence="5 6" id="KW-0249">Electron transport</keyword>
<dbReference type="GO" id="GO:0009055">
    <property type="term" value="F:electron transfer activity"/>
    <property type="evidence" value="ECO:0007669"/>
    <property type="project" value="InterPro"/>
</dbReference>
<dbReference type="Proteomes" id="UP000260680">
    <property type="component" value="Unassembled WGS sequence"/>
</dbReference>
<comment type="subunit">
    <text evidence="6">The complex is composed of six subunits: RnfA, RnfB, RnfC, RnfD, RnfE and RnfG.</text>
</comment>
<keyword evidence="4 6" id="KW-0288">FMN</keyword>
<evidence type="ECO:0000313" key="8">
    <source>
        <dbReference type="EMBL" id="GLB32428.1"/>
    </source>
</evidence>
<keyword evidence="2 6" id="KW-0597">Phosphoprotein</keyword>
<evidence type="ECO:0000256" key="3">
    <source>
        <dbReference type="ARBA" id="ARBA00022630"/>
    </source>
</evidence>
<keyword evidence="11" id="KW-1185">Reference proteome</keyword>
<protein>
    <recommendedName>
        <fullName evidence="6">Ion-translocating oxidoreductase complex subunit G</fullName>
        <ecNumber evidence="6">7.-.-.-</ecNumber>
    </recommendedName>
    <alternativeName>
        <fullName evidence="6">Rnf electron transport complex subunit G</fullName>
    </alternativeName>
</protein>
<dbReference type="EMBL" id="QOHO01000045">
    <property type="protein sequence ID" value="RFZ78126.1"/>
    <property type="molecule type" value="Genomic_DNA"/>
</dbReference>
<comment type="function">
    <text evidence="6">Part of a membrane-bound complex that couples electron transfer with translocation of ions across the membrane.</text>
</comment>
<evidence type="ECO:0000256" key="1">
    <source>
        <dbReference type="ARBA" id="ARBA00022448"/>
    </source>
</evidence>
<comment type="cofactor">
    <cofactor evidence="6">
        <name>FMN</name>
        <dbReference type="ChEBI" id="CHEBI:58210"/>
    </cofactor>
</comment>
<dbReference type="Proteomes" id="UP001419084">
    <property type="component" value="Unassembled WGS sequence"/>
</dbReference>
<feature type="modified residue" description="FMN phosphoryl threonine" evidence="6">
    <location>
        <position position="181"/>
    </location>
</feature>
<keyword evidence="6" id="KW-1278">Translocase</keyword>
<dbReference type="GO" id="GO:0005886">
    <property type="term" value="C:plasma membrane"/>
    <property type="evidence" value="ECO:0007669"/>
    <property type="project" value="UniProtKB-SubCell"/>
</dbReference>
<dbReference type="PANTHER" id="PTHR36118">
    <property type="entry name" value="ION-TRANSLOCATING OXIDOREDUCTASE COMPLEX SUBUNIT G"/>
    <property type="match status" value="1"/>
</dbReference>
<organism evidence="9 10">
    <name type="scientific">Lacrimispora amygdalina</name>
    <dbReference type="NCBI Taxonomy" id="253257"/>
    <lineage>
        <taxon>Bacteria</taxon>
        <taxon>Bacillati</taxon>
        <taxon>Bacillota</taxon>
        <taxon>Clostridia</taxon>
        <taxon>Lachnospirales</taxon>
        <taxon>Lachnospiraceae</taxon>
        <taxon>Lacrimispora</taxon>
    </lineage>
</organism>
<name>A0A3E2NAV9_9FIRM</name>
<dbReference type="EC" id="7.-.-.-" evidence="6"/>
<keyword evidence="6" id="KW-1003">Cell membrane</keyword>
<dbReference type="SMART" id="SM00900">
    <property type="entry name" value="FMN_bind"/>
    <property type="match status" value="1"/>
</dbReference>
<dbReference type="RefSeq" id="WP_117417724.1">
    <property type="nucleotide sequence ID" value="NZ_BRPJ01000096.1"/>
</dbReference>
<reference evidence="8 11" key="2">
    <citation type="journal article" date="2024" name="Int. J. Syst. Evol. Microbiol.">
        <title>Lacrimispora brassicae sp. nov. isolated from fermented cabbage, and proposal of Clostridium indicum Gundawar et al. 2019 and Clostridium methoxybenzovorans Mechichi et al. 1999 as heterotypic synonyms of Lacrimispora amygdalina (Parshina et al. 2003) Haas and Blanchard 2020 and Lacrimispora indolis (McClung and McCoy 1957) Haas and Blanchard 2020, respectively.</title>
        <authorList>
            <person name="Kobayashi H."/>
            <person name="Tanizawa Y."/>
            <person name="Sakamoto M."/>
            <person name="Ohkuma M."/>
            <person name="Tohno M."/>
        </authorList>
    </citation>
    <scope>NUCLEOTIDE SEQUENCE [LARGE SCALE GENOMIC DNA]</scope>
    <source>
        <strain evidence="8 11">DSM 12857</strain>
    </source>
</reference>
<keyword evidence="6" id="KW-1133">Transmembrane helix</keyword>
<keyword evidence="6" id="KW-0472">Membrane</keyword>
<evidence type="ECO:0000256" key="4">
    <source>
        <dbReference type="ARBA" id="ARBA00022643"/>
    </source>
</evidence>
<dbReference type="PANTHER" id="PTHR36118:SF1">
    <property type="entry name" value="ION-TRANSLOCATING OXIDOREDUCTASE COMPLEX SUBUNIT G"/>
    <property type="match status" value="1"/>
</dbReference>
<dbReference type="GO" id="GO:0022900">
    <property type="term" value="P:electron transport chain"/>
    <property type="evidence" value="ECO:0007669"/>
    <property type="project" value="UniProtKB-UniRule"/>
</dbReference>
<evidence type="ECO:0000259" key="7">
    <source>
        <dbReference type="SMART" id="SM00900"/>
    </source>
</evidence>
<dbReference type="PIRSF" id="PIRSF006091">
    <property type="entry name" value="E_trnsport_RnfG"/>
    <property type="match status" value="1"/>
</dbReference>
<accession>A0A3E2NAV9</accession>
<keyword evidence="3 6" id="KW-0285">Flavoprotein</keyword>
<keyword evidence="6" id="KW-0812">Transmembrane</keyword>
<comment type="subcellular location">
    <subcellularLocation>
        <location evidence="6">Cell membrane</location>
        <topology evidence="6">Single-pass membrane protein</topology>
    </subcellularLocation>
</comment>
<proteinExistence type="inferred from homology"/>
<dbReference type="HAMAP" id="MF_00479">
    <property type="entry name" value="RsxG_RnfG"/>
    <property type="match status" value="1"/>
</dbReference>
<keyword evidence="1 6" id="KW-0813">Transport</keyword>
<dbReference type="AlphaFoldDB" id="A0A3E2NAV9"/>